<evidence type="ECO:0000313" key="2">
    <source>
        <dbReference type="EMBL" id="VEV55101.1"/>
    </source>
</evidence>
<dbReference type="InterPro" id="IPR006477">
    <property type="entry name" value="Yir_bir_cir"/>
</dbReference>
<dbReference type="VEuPathDB" id="PlasmoDB:PVVCY_0401990"/>
<evidence type="ECO:0000256" key="1">
    <source>
        <dbReference type="SAM" id="Phobius"/>
    </source>
</evidence>
<dbReference type="NCBIfam" id="TIGR01590">
    <property type="entry name" value="yir-bir-cir_Pla"/>
    <property type="match status" value="1"/>
</dbReference>
<feature type="transmembrane region" description="Helical" evidence="1">
    <location>
        <begin position="240"/>
        <end position="259"/>
    </location>
</feature>
<dbReference type="GeneID" id="59892957"/>
<protein>
    <submittedName>
        <fullName evidence="2">PIR protein CIR protein</fullName>
    </submittedName>
</protein>
<dbReference type="Pfam" id="PF06022">
    <property type="entry name" value="Cir_Bir_Yir"/>
    <property type="match status" value="1"/>
</dbReference>
<reference evidence="2 3" key="1">
    <citation type="submission" date="2019-01" db="EMBL/GenBank/DDBJ databases">
        <authorList>
            <person name="Ramaprasad A."/>
        </authorList>
    </citation>
    <scope>NUCLEOTIDE SEQUENCE [LARGE SCALE GENOMIC DNA]</scope>
</reference>
<proteinExistence type="predicted"/>
<evidence type="ECO:0000313" key="3">
    <source>
        <dbReference type="Proteomes" id="UP000290582"/>
    </source>
</evidence>
<dbReference type="AlphaFoldDB" id="A0A449BNR8"/>
<gene>
    <name evidence="2" type="ORF">PVVCY_0401990</name>
</gene>
<dbReference type="Proteomes" id="UP000290582">
    <property type="component" value="Chromosome PVVCY_04"/>
</dbReference>
<name>A0A449BNR8_PLAVN</name>
<sequence length="276" mass="32036">MGQSYSNIKELYSAINTIDGAVGVEKQKGGGIVEFARKPISEYCPYRGEHGNFCINFFEYASCGVIYLLKNLKNYGLDYDKLAEYAILWLSYKLNQHPEYSGKKLNDIYTNNIGKNDDYNKKKYGDNSLSYKDIMDKKKDLMNMNIKEISNFYEALKNLYSMYSDCNKTELDCEKFSQKANEFVQNFEELNKYSKNIKNSSYSQILYRLSDDYNNLINKYDNKKSCDFSSLPKIKTSQSTLIPVLSPFSVIPVFLGVAYKTIYKKKIKKNKEENET</sequence>
<keyword evidence="1" id="KW-0472">Membrane</keyword>
<keyword evidence="1" id="KW-1133">Transmembrane helix</keyword>
<dbReference type="RefSeq" id="XP_037490169.1">
    <property type="nucleotide sequence ID" value="XM_037634981.1"/>
</dbReference>
<keyword evidence="1" id="KW-0812">Transmembrane</keyword>
<dbReference type="EMBL" id="LR215060">
    <property type="protein sequence ID" value="VEV55101.1"/>
    <property type="molecule type" value="Genomic_DNA"/>
</dbReference>
<accession>A0A449BNR8</accession>
<dbReference type="KEGG" id="pvv:PVVCY_0401990"/>
<dbReference type="OrthoDB" id="372865at2759"/>
<organism evidence="2 3">
    <name type="scientific">Plasmodium vinckei vinckei</name>
    <dbReference type="NCBI Taxonomy" id="54757"/>
    <lineage>
        <taxon>Eukaryota</taxon>
        <taxon>Sar</taxon>
        <taxon>Alveolata</taxon>
        <taxon>Apicomplexa</taxon>
        <taxon>Aconoidasida</taxon>
        <taxon>Haemosporida</taxon>
        <taxon>Plasmodiidae</taxon>
        <taxon>Plasmodium</taxon>
        <taxon>Plasmodium (Vinckeia)</taxon>
    </lineage>
</organism>